<dbReference type="CDD" id="cd00130">
    <property type="entry name" value="PAS"/>
    <property type="match status" value="1"/>
</dbReference>
<dbReference type="Gene3D" id="6.10.340.10">
    <property type="match status" value="1"/>
</dbReference>
<dbReference type="InterPro" id="IPR035965">
    <property type="entry name" value="PAS-like_dom_sf"/>
</dbReference>
<feature type="transmembrane region" description="Helical" evidence="2">
    <location>
        <begin position="292"/>
        <end position="313"/>
    </location>
</feature>
<evidence type="ECO:0000313" key="6">
    <source>
        <dbReference type="EMBL" id="MDN7025156.1"/>
    </source>
</evidence>
<dbReference type="SMART" id="SM00304">
    <property type="entry name" value="HAMP"/>
    <property type="match status" value="1"/>
</dbReference>
<dbReference type="RefSeq" id="WP_301664303.1">
    <property type="nucleotide sequence ID" value="NZ_VCYH01000006.1"/>
</dbReference>
<accession>A0ABT8MB98</accession>
<feature type="domain" description="PAC" evidence="4">
    <location>
        <begin position="451"/>
        <end position="503"/>
    </location>
</feature>
<dbReference type="PANTHER" id="PTHR44757:SF2">
    <property type="entry name" value="BIOFILM ARCHITECTURE MAINTENANCE PROTEIN MBAA"/>
    <property type="match status" value="1"/>
</dbReference>
<dbReference type="Pfam" id="PF13426">
    <property type="entry name" value="PAS_9"/>
    <property type="match status" value="1"/>
</dbReference>
<feature type="domain" description="PAS" evidence="3">
    <location>
        <begin position="377"/>
        <end position="451"/>
    </location>
</feature>
<dbReference type="InterPro" id="IPR000014">
    <property type="entry name" value="PAS"/>
</dbReference>
<dbReference type="CDD" id="cd06225">
    <property type="entry name" value="HAMP"/>
    <property type="match status" value="1"/>
</dbReference>
<evidence type="ECO:0000313" key="7">
    <source>
        <dbReference type="Proteomes" id="UP001168338"/>
    </source>
</evidence>
<dbReference type="NCBIfam" id="TIGR00229">
    <property type="entry name" value="sensory_box"/>
    <property type="match status" value="1"/>
</dbReference>
<keyword evidence="2" id="KW-0472">Membrane</keyword>
<evidence type="ECO:0000256" key="2">
    <source>
        <dbReference type="SAM" id="Phobius"/>
    </source>
</evidence>
<dbReference type="PROSITE" id="PS50112">
    <property type="entry name" value="PAS"/>
    <property type="match status" value="1"/>
</dbReference>
<name>A0ABT8MB98_9EURY</name>
<dbReference type="InterPro" id="IPR000700">
    <property type="entry name" value="PAS-assoc_C"/>
</dbReference>
<dbReference type="InterPro" id="IPR003660">
    <property type="entry name" value="HAMP_dom"/>
</dbReference>
<dbReference type="Proteomes" id="UP001168338">
    <property type="component" value="Unassembled WGS sequence"/>
</dbReference>
<evidence type="ECO:0000259" key="3">
    <source>
        <dbReference type="PROSITE" id="PS50112"/>
    </source>
</evidence>
<dbReference type="EMBL" id="VCYH01000006">
    <property type="protein sequence ID" value="MDN7025156.1"/>
    <property type="molecule type" value="Genomic_DNA"/>
</dbReference>
<keyword evidence="2" id="KW-1133">Transmembrane helix</keyword>
<evidence type="ECO:0000259" key="5">
    <source>
        <dbReference type="PROSITE" id="PS50885"/>
    </source>
</evidence>
<dbReference type="SUPFAM" id="SSF55785">
    <property type="entry name" value="PYP-like sensor domain (PAS domain)"/>
    <property type="match status" value="1"/>
</dbReference>
<comment type="caution">
    <text evidence="6">The sequence shown here is derived from an EMBL/GenBank/DDBJ whole genome shotgun (WGS) entry which is preliminary data.</text>
</comment>
<evidence type="ECO:0000256" key="1">
    <source>
        <dbReference type="SAM" id="Coils"/>
    </source>
</evidence>
<feature type="domain" description="HAMP" evidence="5">
    <location>
        <begin position="315"/>
        <end position="368"/>
    </location>
</feature>
<reference evidence="6" key="1">
    <citation type="submission" date="2019-05" db="EMBL/GenBank/DDBJ databases">
        <title>Methanoculleus sp. FWC-SCC1, a methanogenic archaeon isolated from deep marine cold seep.</title>
        <authorList>
            <person name="Chen Y.-W."/>
            <person name="Chen S.-C."/>
            <person name="Teng N.-H."/>
            <person name="Lai M.-C."/>
        </authorList>
    </citation>
    <scope>NUCLEOTIDE SEQUENCE</scope>
    <source>
        <strain evidence="6">FWC-SCC1</strain>
    </source>
</reference>
<keyword evidence="1" id="KW-0175">Coiled coil</keyword>
<dbReference type="Pfam" id="PF05228">
    <property type="entry name" value="CHASE4"/>
    <property type="match status" value="1"/>
</dbReference>
<keyword evidence="2" id="KW-0812">Transmembrane</keyword>
<organism evidence="6 7">
    <name type="scientific">Methanoculleus frigidifontis</name>
    <dbReference type="NCBI Taxonomy" id="2584085"/>
    <lineage>
        <taxon>Archaea</taxon>
        <taxon>Methanobacteriati</taxon>
        <taxon>Methanobacteriota</taxon>
        <taxon>Stenosarchaea group</taxon>
        <taxon>Methanomicrobia</taxon>
        <taxon>Methanomicrobiales</taxon>
        <taxon>Methanomicrobiaceae</taxon>
        <taxon>Methanoculleus</taxon>
    </lineage>
</organism>
<gene>
    <name evidence="6" type="ORF">FGU65_09680</name>
</gene>
<dbReference type="Pfam" id="PF00672">
    <property type="entry name" value="HAMP"/>
    <property type="match status" value="1"/>
</dbReference>
<dbReference type="Gene3D" id="3.30.450.20">
    <property type="entry name" value="PAS domain"/>
    <property type="match status" value="1"/>
</dbReference>
<keyword evidence="7" id="KW-1185">Reference proteome</keyword>
<dbReference type="PROSITE" id="PS50885">
    <property type="entry name" value="HAMP"/>
    <property type="match status" value="1"/>
</dbReference>
<dbReference type="InterPro" id="IPR007892">
    <property type="entry name" value="CHASE4"/>
</dbReference>
<evidence type="ECO:0000259" key="4">
    <source>
        <dbReference type="PROSITE" id="PS50113"/>
    </source>
</evidence>
<sequence>MKIRAKTILIVAITLVGLIAVLYAASDAFVLKGFETVEKEDGRQNVERMVSALLNDINMLDSLTNEMASWNETATLLEDDALDDTWTKISDPTFERLGVNLILILDGNGEVVAGRAYDLGRTEAVSLPDDLAEHLSAGRPLLNTTAHPSGTMGILALAEQPLLIASRPVIGHSPAGESTIGTIVMGRYLDENEVTRISMITSLPVALYRYDAPDLPPDVLDARTTLSTGLPTFIERQDGDTVAGSVLTCINPLDGDTLCGYAVIGDIYGNPAFLMRLAIPRDIYAQGTISTAYFVISLLAVGFIFGVLTLLLLDRTVLSRLSFLSTTVGTIETNRDFSTRVALPGRDEIASLATDINRMLDALETAQKRLKGQLVESEERYRLFFNSGNDAVYVFCVDDARMPGRFVEVNDEACRRLGYDRESLLCRSPDGIVGRDEEEIHGKMQELLDQRHVLYETVQQTRDGACIPVEINAHLVMHEDRPIVIAIARDISERKQMDELKRQAFEQIQKNYEQFAILNDQIRNPLQVIVGLAAMDDGVLGEKILQNADVIDGIVDELDRGWIESEKVREFLKRYYG</sequence>
<dbReference type="PROSITE" id="PS50113">
    <property type="entry name" value="PAC"/>
    <property type="match status" value="1"/>
</dbReference>
<proteinExistence type="predicted"/>
<feature type="coiled-coil region" evidence="1">
    <location>
        <begin position="349"/>
        <end position="380"/>
    </location>
</feature>
<protein>
    <submittedName>
        <fullName evidence="6">PAS domain S-box protein</fullName>
    </submittedName>
</protein>
<dbReference type="PANTHER" id="PTHR44757">
    <property type="entry name" value="DIGUANYLATE CYCLASE DGCP"/>
    <property type="match status" value="1"/>
</dbReference>
<dbReference type="InterPro" id="IPR052155">
    <property type="entry name" value="Biofilm_reg_signaling"/>
</dbReference>